<dbReference type="Proteomes" id="UP000177043">
    <property type="component" value="Unassembled WGS sequence"/>
</dbReference>
<evidence type="ECO:0000256" key="2">
    <source>
        <dbReference type="ARBA" id="ARBA00022679"/>
    </source>
</evidence>
<organism evidence="4 5">
    <name type="scientific">Candidatus Vogelbacteria bacterium RIFOXYD1_FULL_44_32</name>
    <dbReference type="NCBI Taxonomy" id="1802438"/>
    <lineage>
        <taxon>Bacteria</taxon>
        <taxon>Candidatus Vogeliibacteriota</taxon>
    </lineage>
</organism>
<gene>
    <name evidence="4" type="ORF">A2571_00840</name>
</gene>
<dbReference type="STRING" id="1802438.A2571_00840"/>
<dbReference type="AlphaFoldDB" id="A0A1G2QG14"/>
<evidence type="ECO:0000313" key="5">
    <source>
        <dbReference type="Proteomes" id="UP000177043"/>
    </source>
</evidence>
<dbReference type="InterPro" id="IPR029026">
    <property type="entry name" value="tRNA_m1G_MTases_N"/>
</dbReference>
<keyword evidence="1" id="KW-0489">Methyltransferase</keyword>
<dbReference type="GO" id="GO:0005829">
    <property type="term" value="C:cytosol"/>
    <property type="evidence" value="ECO:0007669"/>
    <property type="project" value="TreeGrafter"/>
</dbReference>
<evidence type="ECO:0000259" key="3">
    <source>
        <dbReference type="Pfam" id="PF00588"/>
    </source>
</evidence>
<dbReference type="PANTHER" id="PTHR46429:SF1">
    <property type="entry name" value="23S RRNA (GUANOSINE-2'-O-)-METHYLTRANSFERASE RLMB"/>
    <property type="match status" value="1"/>
</dbReference>
<reference evidence="4 5" key="1">
    <citation type="journal article" date="2016" name="Nat. Commun.">
        <title>Thousands of microbial genomes shed light on interconnected biogeochemical processes in an aquifer system.</title>
        <authorList>
            <person name="Anantharaman K."/>
            <person name="Brown C.T."/>
            <person name="Hug L.A."/>
            <person name="Sharon I."/>
            <person name="Castelle C.J."/>
            <person name="Probst A.J."/>
            <person name="Thomas B.C."/>
            <person name="Singh A."/>
            <person name="Wilkins M.J."/>
            <person name="Karaoz U."/>
            <person name="Brodie E.L."/>
            <person name="Williams K.H."/>
            <person name="Hubbard S.S."/>
            <person name="Banfield J.F."/>
        </authorList>
    </citation>
    <scope>NUCLEOTIDE SEQUENCE [LARGE SCALE GENOMIC DNA]</scope>
</reference>
<protein>
    <recommendedName>
        <fullName evidence="3">tRNA/rRNA methyltransferase SpoU type domain-containing protein</fullName>
    </recommendedName>
</protein>
<dbReference type="GO" id="GO:0006396">
    <property type="term" value="P:RNA processing"/>
    <property type="evidence" value="ECO:0007669"/>
    <property type="project" value="InterPro"/>
</dbReference>
<evidence type="ECO:0000313" key="4">
    <source>
        <dbReference type="EMBL" id="OHA58911.1"/>
    </source>
</evidence>
<dbReference type="InterPro" id="IPR029028">
    <property type="entry name" value="Alpha/beta_knot_MTases"/>
</dbReference>
<name>A0A1G2QG14_9BACT</name>
<dbReference type="GO" id="GO:0008173">
    <property type="term" value="F:RNA methyltransferase activity"/>
    <property type="evidence" value="ECO:0007669"/>
    <property type="project" value="InterPro"/>
</dbReference>
<proteinExistence type="predicted"/>
<evidence type="ECO:0000256" key="1">
    <source>
        <dbReference type="ARBA" id="ARBA00022603"/>
    </source>
</evidence>
<dbReference type="GO" id="GO:0003723">
    <property type="term" value="F:RNA binding"/>
    <property type="evidence" value="ECO:0007669"/>
    <property type="project" value="InterPro"/>
</dbReference>
<dbReference type="GO" id="GO:0032259">
    <property type="term" value="P:methylation"/>
    <property type="evidence" value="ECO:0007669"/>
    <property type="project" value="UniProtKB-KW"/>
</dbReference>
<keyword evidence="2" id="KW-0808">Transferase</keyword>
<dbReference type="Pfam" id="PF00588">
    <property type="entry name" value="SpoU_methylase"/>
    <property type="match status" value="1"/>
</dbReference>
<dbReference type="PANTHER" id="PTHR46429">
    <property type="entry name" value="23S RRNA (GUANOSINE-2'-O-)-METHYLTRANSFERASE RLMB"/>
    <property type="match status" value="1"/>
</dbReference>
<accession>A0A1G2QG14</accession>
<dbReference type="InterPro" id="IPR001537">
    <property type="entry name" value="SpoU_MeTrfase"/>
</dbReference>
<dbReference type="SUPFAM" id="SSF75217">
    <property type="entry name" value="alpha/beta knot"/>
    <property type="match status" value="1"/>
</dbReference>
<dbReference type="Gene3D" id="3.40.1280.10">
    <property type="match status" value="1"/>
</dbReference>
<feature type="domain" description="tRNA/rRNA methyltransferase SpoU type" evidence="3">
    <location>
        <begin position="18"/>
        <end position="165"/>
    </location>
</feature>
<dbReference type="EMBL" id="MHTJ01000002">
    <property type="protein sequence ID" value="OHA58911.1"/>
    <property type="molecule type" value="Genomic_DNA"/>
</dbReference>
<comment type="caution">
    <text evidence="4">The sequence shown here is derived from an EMBL/GenBank/DDBJ whole genome shotgun (WGS) entry which is preliminary data.</text>
</comment>
<dbReference type="InterPro" id="IPR004441">
    <property type="entry name" value="rRNA_MeTrfase_TrmH"/>
</dbReference>
<sequence>MRSGSSFVTNIILVTKKTFLILYNIRSAYNVGAIFRTADAVGISKIYLVGVTPCPADKFGRVNSQIAKTALGAEKTVAWEYKKTIAPLMAKLKKDGAQVVALEQDEEAIDYRKLKPKGDWALILGEETKGLSKAILSQSDSIVEIPMKGKKESLNVSVAAGVALFQIIGNKI</sequence>